<organism evidence="2 3">
    <name type="scientific">Candidatus Onthousia excrementipullorum</name>
    <dbReference type="NCBI Taxonomy" id="2840884"/>
    <lineage>
        <taxon>Bacteria</taxon>
        <taxon>Bacillati</taxon>
        <taxon>Bacillota</taxon>
        <taxon>Bacilli</taxon>
        <taxon>Candidatus Onthousia</taxon>
    </lineage>
</organism>
<keyword evidence="2" id="KW-0547">Nucleotide-binding</keyword>
<dbReference type="AlphaFoldDB" id="A0A9D1J2S0"/>
<dbReference type="GO" id="GO:0016887">
    <property type="term" value="F:ATP hydrolysis activity"/>
    <property type="evidence" value="ECO:0007669"/>
    <property type="project" value="InterPro"/>
</dbReference>
<dbReference type="Pfam" id="PF13304">
    <property type="entry name" value="AAA_21"/>
    <property type="match status" value="1"/>
</dbReference>
<dbReference type="InterPro" id="IPR027417">
    <property type="entry name" value="P-loop_NTPase"/>
</dbReference>
<evidence type="ECO:0000313" key="2">
    <source>
        <dbReference type="EMBL" id="HIR58777.1"/>
    </source>
</evidence>
<gene>
    <name evidence="2" type="ORF">IAB38_01885</name>
</gene>
<evidence type="ECO:0000259" key="1">
    <source>
        <dbReference type="Pfam" id="PF13304"/>
    </source>
</evidence>
<dbReference type="Gene3D" id="3.40.50.300">
    <property type="entry name" value="P-loop containing nucleotide triphosphate hydrolases"/>
    <property type="match status" value="1"/>
</dbReference>
<keyword evidence="2" id="KW-0067">ATP-binding</keyword>
<reference evidence="2" key="1">
    <citation type="submission" date="2020-10" db="EMBL/GenBank/DDBJ databases">
        <authorList>
            <person name="Gilroy R."/>
        </authorList>
    </citation>
    <scope>NUCLEOTIDE SEQUENCE</scope>
    <source>
        <strain evidence="2">CHK184-20233</strain>
    </source>
</reference>
<dbReference type="InterPro" id="IPR003959">
    <property type="entry name" value="ATPase_AAA_core"/>
</dbReference>
<evidence type="ECO:0000313" key="3">
    <source>
        <dbReference type="Proteomes" id="UP000824232"/>
    </source>
</evidence>
<dbReference type="GO" id="GO:0005524">
    <property type="term" value="F:ATP binding"/>
    <property type="evidence" value="ECO:0007669"/>
    <property type="project" value="UniProtKB-KW"/>
</dbReference>
<accession>A0A9D1J2S0</accession>
<proteinExistence type="predicted"/>
<dbReference type="EMBL" id="DVHC01000022">
    <property type="protein sequence ID" value="HIR58777.1"/>
    <property type="molecule type" value="Genomic_DNA"/>
</dbReference>
<sequence length="300" mass="34999">MILEIEVENLFSFKDKITFDMNSNIVNINGGFNSGKTNLLKILNAVSLMIRGSDNYLNTYIYNDKPSSYKITFLKSNTKYVYGFTLDKKQVSREYLYYYDDKEENIIFERVNKAYTFNDSKLKNISKMVLDNRLFLSYSKDELNDVYTFLTSTIGICLDIRTLIEPAFNLYSRDINDKLKPYVLEFYKNINVNIIDYNVKSIMLGKGLGYTTKFKHNIDNKNYIIDYGDESLSNRLVFAIIPFILKTLKENKVLIIDDLDSFLDNRIIKEIINILKDSKGQFIFSSHLGNDYDVKTISLL</sequence>
<protein>
    <submittedName>
        <fullName evidence="2">ATP-binding protein</fullName>
    </submittedName>
</protein>
<dbReference type="SUPFAM" id="SSF52540">
    <property type="entry name" value="P-loop containing nucleoside triphosphate hydrolases"/>
    <property type="match status" value="1"/>
</dbReference>
<feature type="domain" description="ATPase AAA-type core" evidence="1">
    <location>
        <begin position="33"/>
        <end position="287"/>
    </location>
</feature>
<reference evidence="2" key="2">
    <citation type="journal article" date="2021" name="PeerJ">
        <title>Extensive microbial diversity within the chicken gut microbiome revealed by metagenomics and culture.</title>
        <authorList>
            <person name="Gilroy R."/>
            <person name="Ravi A."/>
            <person name="Getino M."/>
            <person name="Pursley I."/>
            <person name="Horton D.L."/>
            <person name="Alikhan N.F."/>
            <person name="Baker D."/>
            <person name="Gharbi K."/>
            <person name="Hall N."/>
            <person name="Watson M."/>
            <person name="Adriaenssens E.M."/>
            <person name="Foster-Nyarko E."/>
            <person name="Jarju S."/>
            <person name="Secka A."/>
            <person name="Antonio M."/>
            <person name="Oren A."/>
            <person name="Chaudhuri R.R."/>
            <person name="La Ragione R."/>
            <person name="Hildebrand F."/>
            <person name="Pallen M.J."/>
        </authorList>
    </citation>
    <scope>NUCLEOTIDE SEQUENCE</scope>
    <source>
        <strain evidence="2">CHK184-20233</strain>
    </source>
</reference>
<dbReference type="Proteomes" id="UP000824232">
    <property type="component" value="Unassembled WGS sequence"/>
</dbReference>
<name>A0A9D1J2S0_9FIRM</name>
<comment type="caution">
    <text evidence="2">The sequence shown here is derived from an EMBL/GenBank/DDBJ whole genome shotgun (WGS) entry which is preliminary data.</text>
</comment>